<protein>
    <submittedName>
        <fullName evidence="1">Cof-type HAD-IIB family hydrolase</fullName>
    </submittedName>
</protein>
<name>A0ABW2K1E4_9BACI</name>
<dbReference type="InterPro" id="IPR023214">
    <property type="entry name" value="HAD_sf"/>
</dbReference>
<dbReference type="NCBIfam" id="TIGR01484">
    <property type="entry name" value="HAD-SF-IIB"/>
    <property type="match status" value="1"/>
</dbReference>
<dbReference type="Gene3D" id="3.40.50.1000">
    <property type="entry name" value="HAD superfamily/HAD-like"/>
    <property type="match status" value="1"/>
</dbReference>
<dbReference type="PROSITE" id="PS01228">
    <property type="entry name" value="COF_1"/>
    <property type="match status" value="1"/>
</dbReference>
<dbReference type="PANTHER" id="PTHR10000:SF55">
    <property type="entry name" value="5-AMINO-6-(5-PHOSPHO-D-RIBITYLAMINO)URACIL PHOSPHATASE YCSE"/>
    <property type="match status" value="1"/>
</dbReference>
<evidence type="ECO:0000313" key="2">
    <source>
        <dbReference type="Proteomes" id="UP001596494"/>
    </source>
</evidence>
<sequence>MNPKAIALDMDGTLLNSENKVTKELLSLLQNVQQEKGIRIFIASGRTRLEIEDVLPSELKPDGIVSANGMGCYRGEEILFEHKLNPDLVRLAVDKARENQLYYEVHPHKGDRIARKEDKEVFENIIGDSRPDTLMDNEYLSRKQAVAEDIHWVDDLSYEDHVKVYFFSMDPGKIKEWKQTLETFKESYNFAAFSSTLHNAEIMDSVSKAVGISKLLEEYHIAPADLMAIGDGENDLPMLELAGCSVAMQNAEDVVKRSVDEVTELTYEQNGLYAYLSEKLF</sequence>
<dbReference type="Pfam" id="PF08282">
    <property type="entry name" value="Hydrolase_3"/>
    <property type="match status" value="1"/>
</dbReference>
<dbReference type="SFLD" id="SFLDG01140">
    <property type="entry name" value="C2.B:_Phosphomannomutase_and_P"/>
    <property type="match status" value="1"/>
</dbReference>
<dbReference type="GO" id="GO:0016787">
    <property type="term" value="F:hydrolase activity"/>
    <property type="evidence" value="ECO:0007669"/>
    <property type="project" value="UniProtKB-KW"/>
</dbReference>
<dbReference type="PANTHER" id="PTHR10000">
    <property type="entry name" value="PHOSPHOSERINE PHOSPHATASE"/>
    <property type="match status" value="1"/>
</dbReference>
<dbReference type="RefSeq" id="WP_289217073.1">
    <property type="nucleotide sequence ID" value="NZ_JAPVRC010000011.1"/>
</dbReference>
<comment type="caution">
    <text evidence="1">The sequence shown here is derived from an EMBL/GenBank/DDBJ whole genome shotgun (WGS) entry which is preliminary data.</text>
</comment>
<keyword evidence="1" id="KW-0378">Hydrolase</keyword>
<dbReference type="InterPro" id="IPR036412">
    <property type="entry name" value="HAD-like_sf"/>
</dbReference>
<dbReference type="Proteomes" id="UP001596494">
    <property type="component" value="Unassembled WGS sequence"/>
</dbReference>
<dbReference type="EMBL" id="JBHTBY010000002">
    <property type="protein sequence ID" value="MFC7320052.1"/>
    <property type="molecule type" value="Genomic_DNA"/>
</dbReference>
<keyword evidence="2" id="KW-1185">Reference proteome</keyword>
<accession>A0ABW2K1E4</accession>
<dbReference type="InterPro" id="IPR000150">
    <property type="entry name" value="Cof"/>
</dbReference>
<dbReference type="NCBIfam" id="TIGR00099">
    <property type="entry name" value="Cof-subfamily"/>
    <property type="match status" value="1"/>
</dbReference>
<proteinExistence type="predicted"/>
<dbReference type="PROSITE" id="PS01229">
    <property type="entry name" value="COF_2"/>
    <property type="match status" value="1"/>
</dbReference>
<reference evidence="2" key="1">
    <citation type="journal article" date="2019" name="Int. J. Syst. Evol. Microbiol.">
        <title>The Global Catalogue of Microorganisms (GCM) 10K type strain sequencing project: providing services to taxonomists for standard genome sequencing and annotation.</title>
        <authorList>
            <consortium name="The Broad Institute Genomics Platform"/>
            <consortium name="The Broad Institute Genome Sequencing Center for Infectious Disease"/>
            <person name="Wu L."/>
            <person name="Ma J."/>
        </authorList>
    </citation>
    <scope>NUCLEOTIDE SEQUENCE [LARGE SCALE GENOMIC DNA]</scope>
    <source>
        <strain evidence="2">CCUG 73951</strain>
    </source>
</reference>
<dbReference type="SUPFAM" id="SSF56784">
    <property type="entry name" value="HAD-like"/>
    <property type="match status" value="1"/>
</dbReference>
<dbReference type="InterPro" id="IPR006379">
    <property type="entry name" value="HAD-SF_hydro_IIB"/>
</dbReference>
<dbReference type="SFLD" id="SFLDS00003">
    <property type="entry name" value="Haloacid_Dehalogenase"/>
    <property type="match status" value="1"/>
</dbReference>
<dbReference type="Gene3D" id="3.30.1240.10">
    <property type="match status" value="1"/>
</dbReference>
<organism evidence="1 2">
    <name type="scientific">Halobacillus campisalis</name>
    <dbReference type="NCBI Taxonomy" id="435909"/>
    <lineage>
        <taxon>Bacteria</taxon>
        <taxon>Bacillati</taxon>
        <taxon>Bacillota</taxon>
        <taxon>Bacilli</taxon>
        <taxon>Bacillales</taxon>
        <taxon>Bacillaceae</taxon>
        <taxon>Halobacillus</taxon>
    </lineage>
</organism>
<gene>
    <name evidence="1" type="ORF">ACFQMN_04025</name>
</gene>
<evidence type="ECO:0000313" key="1">
    <source>
        <dbReference type="EMBL" id="MFC7320052.1"/>
    </source>
</evidence>